<dbReference type="EMBL" id="JAWJWE010000038">
    <property type="protein sequence ID" value="KAK6623383.1"/>
    <property type="molecule type" value="Genomic_DNA"/>
</dbReference>
<feature type="region of interest" description="Disordered" evidence="1">
    <location>
        <begin position="1"/>
        <end position="64"/>
    </location>
</feature>
<reference evidence="2 3" key="1">
    <citation type="submission" date="2023-10" db="EMBL/GenBank/DDBJ databases">
        <title>Genomes of two closely related lineages of the louse Polyplax serrata with different host specificities.</title>
        <authorList>
            <person name="Martinu J."/>
            <person name="Tarabai H."/>
            <person name="Stefka J."/>
            <person name="Hypsa V."/>
        </authorList>
    </citation>
    <scope>NUCLEOTIDE SEQUENCE [LARGE SCALE GENOMIC DNA]</scope>
    <source>
        <strain evidence="2">HR10_N</strain>
    </source>
</reference>
<sequence length="64" mass="7472">MLDTPRRNMTRRRAVNRGGDKYESRRNKRSRRLGSRKKQKKKKTREKKITADALESLDGIPSGS</sequence>
<accession>A0AAN8PAI0</accession>
<evidence type="ECO:0000256" key="1">
    <source>
        <dbReference type="SAM" id="MobiDB-lite"/>
    </source>
</evidence>
<gene>
    <name evidence="2" type="ORF">RUM43_009235</name>
</gene>
<dbReference type="AlphaFoldDB" id="A0AAN8PAI0"/>
<dbReference type="Proteomes" id="UP001372834">
    <property type="component" value="Unassembled WGS sequence"/>
</dbReference>
<feature type="compositionally biased region" description="Basic residues" evidence="1">
    <location>
        <begin position="26"/>
        <end position="46"/>
    </location>
</feature>
<name>A0AAN8PAI0_POLSC</name>
<evidence type="ECO:0000313" key="3">
    <source>
        <dbReference type="Proteomes" id="UP001372834"/>
    </source>
</evidence>
<organism evidence="2 3">
    <name type="scientific">Polyplax serrata</name>
    <name type="common">Common mouse louse</name>
    <dbReference type="NCBI Taxonomy" id="468196"/>
    <lineage>
        <taxon>Eukaryota</taxon>
        <taxon>Metazoa</taxon>
        <taxon>Ecdysozoa</taxon>
        <taxon>Arthropoda</taxon>
        <taxon>Hexapoda</taxon>
        <taxon>Insecta</taxon>
        <taxon>Pterygota</taxon>
        <taxon>Neoptera</taxon>
        <taxon>Paraneoptera</taxon>
        <taxon>Psocodea</taxon>
        <taxon>Troctomorpha</taxon>
        <taxon>Phthiraptera</taxon>
        <taxon>Anoplura</taxon>
        <taxon>Polyplacidae</taxon>
        <taxon>Polyplax</taxon>
    </lineage>
</organism>
<proteinExistence type="predicted"/>
<comment type="caution">
    <text evidence="2">The sequence shown here is derived from an EMBL/GenBank/DDBJ whole genome shotgun (WGS) entry which is preliminary data.</text>
</comment>
<protein>
    <submittedName>
        <fullName evidence="2">Uncharacterized protein</fullName>
    </submittedName>
</protein>
<evidence type="ECO:0000313" key="2">
    <source>
        <dbReference type="EMBL" id="KAK6623383.1"/>
    </source>
</evidence>